<dbReference type="Pfam" id="PF00226">
    <property type="entry name" value="DnaJ"/>
    <property type="match status" value="1"/>
</dbReference>
<dbReference type="InterPro" id="IPR036869">
    <property type="entry name" value="J_dom_sf"/>
</dbReference>
<keyword evidence="1" id="KW-0812">Transmembrane</keyword>
<dbReference type="PRINTS" id="PR00625">
    <property type="entry name" value="JDOMAIN"/>
</dbReference>
<feature type="transmembrane region" description="Helical" evidence="1">
    <location>
        <begin position="158"/>
        <end position="176"/>
    </location>
</feature>
<accession>A0A024GFZ8</accession>
<dbReference type="EMBL" id="CAIX01000108">
    <property type="protein sequence ID" value="CCI45801.1"/>
    <property type="molecule type" value="Genomic_DNA"/>
</dbReference>
<dbReference type="OrthoDB" id="10250354at2759"/>
<evidence type="ECO:0000313" key="3">
    <source>
        <dbReference type="EMBL" id="CCI45801.1"/>
    </source>
</evidence>
<evidence type="ECO:0000256" key="1">
    <source>
        <dbReference type="SAM" id="Phobius"/>
    </source>
</evidence>
<keyword evidence="4" id="KW-1185">Reference proteome</keyword>
<name>A0A024GFZ8_9STRA</name>
<dbReference type="Proteomes" id="UP000053237">
    <property type="component" value="Unassembled WGS sequence"/>
</dbReference>
<comment type="caution">
    <text evidence="3">The sequence shown here is derived from an EMBL/GenBank/DDBJ whole genome shotgun (WGS) entry which is preliminary data.</text>
</comment>
<evidence type="ECO:0000313" key="4">
    <source>
        <dbReference type="Proteomes" id="UP000053237"/>
    </source>
</evidence>
<dbReference type="STRING" id="65357.A0A024GFZ8"/>
<keyword evidence="1" id="KW-0472">Membrane</keyword>
<dbReference type="AlphaFoldDB" id="A0A024GFZ8"/>
<evidence type="ECO:0000259" key="2">
    <source>
        <dbReference type="PROSITE" id="PS50076"/>
    </source>
</evidence>
<protein>
    <recommendedName>
        <fullName evidence="2">J domain-containing protein</fullName>
    </recommendedName>
</protein>
<proteinExistence type="predicted"/>
<feature type="domain" description="J" evidence="2">
    <location>
        <begin position="8"/>
        <end position="77"/>
    </location>
</feature>
<dbReference type="Gene3D" id="1.10.287.110">
    <property type="entry name" value="DnaJ domain"/>
    <property type="match status" value="1"/>
</dbReference>
<dbReference type="SMART" id="SM00271">
    <property type="entry name" value="DnaJ"/>
    <property type="match status" value="1"/>
</dbReference>
<keyword evidence="1" id="KW-1133">Transmembrane helix</keyword>
<dbReference type="InterPro" id="IPR001623">
    <property type="entry name" value="DnaJ_domain"/>
</dbReference>
<dbReference type="InterPro" id="IPR050817">
    <property type="entry name" value="DjlA_DnaK_co-chaperone"/>
</dbReference>
<organism evidence="3 4">
    <name type="scientific">Albugo candida</name>
    <dbReference type="NCBI Taxonomy" id="65357"/>
    <lineage>
        <taxon>Eukaryota</taxon>
        <taxon>Sar</taxon>
        <taxon>Stramenopiles</taxon>
        <taxon>Oomycota</taxon>
        <taxon>Peronosporomycetes</taxon>
        <taxon>Albuginales</taxon>
        <taxon>Albuginaceae</taxon>
        <taxon>Albugo</taxon>
    </lineage>
</organism>
<dbReference type="InParanoid" id="A0A024GFZ8"/>
<dbReference type="PROSITE" id="PS50076">
    <property type="entry name" value="DNAJ_2"/>
    <property type="match status" value="1"/>
</dbReference>
<gene>
    <name evidence="3" type="ORF">BN9_067110</name>
</gene>
<dbReference type="CDD" id="cd06257">
    <property type="entry name" value="DnaJ"/>
    <property type="match status" value="1"/>
</dbReference>
<dbReference type="PANTHER" id="PTHR24074">
    <property type="entry name" value="CO-CHAPERONE PROTEIN DJLA"/>
    <property type="match status" value="1"/>
</dbReference>
<reference evidence="3 4" key="1">
    <citation type="submission" date="2012-05" db="EMBL/GenBank/DDBJ databases">
        <title>Recombination and specialization in a pathogen metapopulation.</title>
        <authorList>
            <person name="Gardiner A."/>
            <person name="Kemen E."/>
            <person name="Schultz-Larsen T."/>
            <person name="MacLean D."/>
            <person name="Van Oosterhout C."/>
            <person name="Jones J.D.G."/>
        </authorList>
    </citation>
    <scope>NUCLEOTIDE SEQUENCE [LARGE SCALE GENOMIC DNA]</scope>
    <source>
        <strain evidence="3 4">Ac Nc2</strain>
    </source>
</reference>
<dbReference type="SUPFAM" id="SSF46565">
    <property type="entry name" value="Chaperone J-domain"/>
    <property type="match status" value="1"/>
</dbReference>
<sequence>MPASRDDDHYATLGVDRNADIEQIKAAYRSLALVHHPDRKGSTKARDLVKESKIRRINAAYDVLSNANDRKAYDRERFGESYSNFNETRYGNTGTYAGMTEDDVNRMFSGLNTFERFTTAEYYARRSYRAPMAIGRRRTNLEERKAYRATQLPSKASSLWLLLLPVGIGGLWIYNINRVRKAAQS</sequence>